<reference evidence="11 12" key="1">
    <citation type="submission" date="2012-05" db="EMBL/GenBank/DDBJ databases">
        <title>Recombination and specialization in a pathogen metapopulation.</title>
        <authorList>
            <person name="Gardiner A."/>
            <person name="Kemen E."/>
            <person name="Schultz-Larsen T."/>
            <person name="MacLean D."/>
            <person name="Van Oosterhout C."/>
            <person name="Jones J.D.G."/>
        </authorList>
    </citation>
    <scope>NUCLEOTIDE SEQUENCE [LARGE SCALE GENOMIC DNA]</scope>
    <source>
        <strain evidence="11 12">Ac Nc2</strain>
    </source>
</reference>
<evidence type="ECO:0000256" key="5">
    <source>
        <dbReference type="ARBA" id="ARBA00022833"/>
    </source>
</evidence>
<dbReference type="InterPro" id="IPR016130">
    <property type="entry name" value="Tyr_Pase_AS"/>
</dbReference>
<dbReference type="AlphaFoldDB" id="A0A024FTG9"/>
<dbReference type="GO" id="GO:0008270">
    <property type="term" value="F:zinc ion binding"/>
    <property type="evidence" value="ECO:0007669"/>
    <property type="project" value="UniProtKB-KW"/>
</dbReference>
<dbReference type="PANTHER" id="PTHR10159:SF519">
    <property type="entry name" value="DUAL SPECIFICITY PROTEIN PHOSPHATASE MPK3"/>
    <property type="match status" value="1"/>
</dbReference>
<dbReference type="GO" id="GO:0033550">
    <property type="term" value="F:MAP kinase tyrosine phosphatase activity"/>
    <property type="evidence" value="ECO:0007669"/>
    <property type="project" value="TreeGrafter"/>
</dbReference>
<dbReference type="PROSITE" id="PS50056">
    <property type="entry name" value="TYR_PHOSPHATASE_2"/>
    <property type="match status" value="1"/>
</dbReference>
<evidence type="ECO:0000256" key="3">
    <source>
        <dbReference type="ARBA" id="ARBA00022771"/>
    </source>
</evidence>
<evidence type="ECO:0000259" key="8">
    <source>
        <dbReference type="PROSITE" id="PS50054"/>
    </source>
</evidence>
<feature type="domain" description="Tyrosine specific protein phosphatases" evidence="9">
    <location>
        <begin position="144"/>
        <end position="203"/>
    </location>
</feature>
<keyword evidence="5" id="KW-0862">Zinc</keyword>
<comment type="caution">
    <text evidence="11">The sequence shown here is derived from an EMBL/GenBank/DDBJ whole genome shotgun (WGS) entry which is preliminary data.</text>
</comment>
<name>A0A024FTG9_9STRA</name>
<feature type="domain" description="Tyrosine-protein phosphatase" evidence="8">
    <location>
        <begin position="81"/>
        <end position="225"/>
    </location>
</feature>
<dbReference type="InterPro" id="IPR000306">
    <property type="entry name" value="Znf_FYVE"/>
</dbReference>
<evidence type="ECO:0000256" key="4">
    <source>
        <dbReference type="ARBA" id="ARBA00022801"/>
    </source>
</evidence>
<dbReference type="InterPro" id="IPR013083">
    <property type="entry name" value="Znf_RING/FYVE/PHD"/>
</dbReference>
<dbReference type="SUPFAM" id="SSF52799">
    <property type="entry name" value="(Phosphotyrosine protein) phosphatases II"/>
    <property type="match status" value="1"/>
</dbReference>
<dbReference type="InterPro" id="IPR011011">
    <property type="entry name" value="Znf_FYVE_PHD"/>
</dbReference>
<dbReference type="GO" id="GO:0043409">
    <property type="term" value="P:negative regulation of MAPK cascade"/>
    <property type="evidence" value="ECO:0007669"/>
    <property type="project" value="TreeGrafter"/>
</dbReference>
<evidence type="ECO:0000256" key="1">
    <source>
        <dbReference type="ARBA" id="ARBA00008601"/>
    </source>
</evidence>
<gene>
    <name evidence="11" type="ORF">BN9_097540</name>
</gene>
<keyword evidence="12" id="KW-1185">Reference proteome</keyword>
<evidence type="ECO:0000256" key="7">
    <source>
        <dbReference type="PROSITE-ProRule" id="PRU00091"/>
    </source>
</evidence>
<dbReference type="InterPro" id="IPR020422">
    <property type="entry name" value="TYR_PHOSPHATASE_DUAL_dom"/>
</dbReference>
<dbReference type="Pfam" id="PF00782">
    <property type="entry name" value="DSPc"/>
    <property type="match status" value="1"/>
</dbReference>
<evidence type="ECO:0000259" key="10">
    <source>
        <dbReference type="PROSITE" id="PS50178"/>
    </source>
</evidence>
<dbReference type="GO" id="GO:0005737">
    <property type="term" value="C:cytoplasm"/>
    <property type="evidence" value="ECO:0007669"/>
    <property type="project" value="TreeGrafter"/>
</dbReference>
<keyword evidence="6" id="KW-0904">Protein phosphatase</keyword>
<dbReference type="InParanoid" id="A0A024FTG9"/>
<evidence type="ECO:0000313" key="11">
    <source>
        <dbReference type="EMBL" id="CCI10400.1"/>
    </source>
</evidence>
<accession>A0A024FTG9</accession>
<keyword evidence="2" id="KW-0479">Metal-binding</keyword>
<dbReference type="Gene3D" id="3.30.40.10">
    <property type="entry name" value="Zinc/RING finger domain, C3HC4 (zinc finger)"/>
    <property type="match status" value="1"/>
</dbReference>
<organism evidence="11 12">
    <name type="scientific">Albugo candida</name>
    <dbReference type="NCBI Taxonomy" id="65357"/>
    <lineage>
        <taxon>Eukaryota</taxon>
        <taxon>Sar</taxon>
        <taxon>Stramenopiles</taxon>
        <taxon>Oomycota</taxon>
        <taxon>Peronosporomycetes</taxon>
        <taxon>Albuginales</taxon>
        <taxon>Albuginaceae</taxon>
        <taxon>Albugo</taxon>
    </lineage>
</organism>
<dbReference type="Gene3D" id="3.90.190.10">
    <property type="entry name" value="Protein tyrosine phosphatase superfamily"/>
    <property type="match status" value="1"/>
</dbReference>
<evidence type="ECO:0000256" key="6">
    <source>
        <dbReference type="ARBA" id="ARBA00022912"/>
    </source>
</evidence>
<evidence type="ECO:0000256" key="2">
    <source>
        <dbReference type="ARBA" id="ARBA00022723"/>
    </source>
</evidence>
<dbReference type="PROSITE" id="PS00383">
    <property type="entry name" value="TYR_PHOSPHATASE_1"/>
    <property type="match status" value="1"/>
</dbReference>
<dbReference type="STRING" id="65357.A0A024FTG9"/>
<protein>
    <recommendedName>
        <fullName evidence="13">Protein-tyrosine-phosphatase</fullName>
    </recommendedName>
</protein>
<dbReference type="SUPFAM" id="SSF57903">
    <property type="entry name" value="FYVE/PHD zinc finger"/>
    <property type="match status" value="1"/>
</dbReference>
<feature type="domain" description="FYVE-type" evidence="10">
    <location>
        <begin position="254"/>
        <end position="322"/>
    </location>
</feature>
<evidence type="ECO:0000259" key="9">
    <source>
        <dbReference type="PROSITE" id="PS50056"/>
    </source>
</evidence>
<dbReference type="InterPro" id="IPR017455">
    <property type="entry name" value="Znf_FYVE-rel"/>
</dbReference>
<dbReference type="Proteomes" id="UP000053237">
    <property type="component" value="Unassembled WGS sequence"/>
</dbReference>
<dbReference type="PANTHER" id="PTHR10159">
    <property type="entry name" value="DUAL SPECIFICITY PROTEIN PHOSPHATASE"/>
    <property type="match status" value="1"/>
</dbReference>
<dbReference type="GO" id="GO:0017017">
    <property type="term" value="F:MAP kinase tyrosine/serine/threonine phosphatase activity"/>
    <property type="evidence" value="ECO:0007669"/>
    <property type="project" value="TreeGrafter"/>
</dbReference>
<dbReference type="SMART" id="SM00195">
    <property type="entry name" value="DSPc"/>
    <property type="match status" value="1"/>
</dbReference>
<dbReference type="Pfam" id="PF01363">
    <property type="entry name" value="FYVE"/>
    <property type="match status" value="1"/>
</dbReference>
<keyword evidence="4" id="KW-0378">Hydrolase</keyword>
<dbReference type="FunFam" id="3.90.190.10:FF:000109">
    <property type="entry name" value="Dual specificity phosphatase"/>
    <property type="match status" value="1"/>
</dbReference>
<evidence type="ECO:0000313" key="12">
    <source>
        <dbReference type="Proteomes" id="UP000053237"/>
    </source>
</evidence>
<dbReference type="CDD" id="cd14498">
    <property type="entry name" value="DSP"/>
    <property type="match status" value="1"/>
</dbReference>
<keyword evidence="3 7" id="KW-0863">Zinc-finger</keyword>
<dbReference type="PROSITE" id="PS50178">
    <property type="entry name" value="ZF_FYVE"/>
    <property type="match status" value="1"/>
</dbReference>
<evidence type="ECO:0008006" key="13">
    <source>
        <dbReference type="Google" id="ProtNLM"/>
    </source>
</evidence>
<dbReference type="InterPro" id="IPR000387">
    <property type="entry name" value="Tyr_Pase_dom"/>
</dbReference>
<proteinExistence type="inferred from homology"/>
<dbReference type="InterPro" id="IPR029021">
    <property type="entry name" value="Prot-tyrosine_phosphatase-like"/>
</dbReference>
<dbReference type="PROSITE" id="PS50054">
    <property type="entry name" value="TYR_PHOSPHATASE_DUAL"/>
    <property type="match status" value="1"/>
</dbReference>
<dbReference type="EMBL" id="CAIX01000236">
    <property type="protein sequence ID" value="CCI10400.1"/>
    <property type="molecule type" value="Genomic_DNA"/>
</dbReference>
<comment type="similarity">
    <text evidence="1">Belongs to the protein-tyrosine phosphatase family. Non-receptor class dual specificity subfamily.</text>
</comment>
<sequence>MVSAFDLIYECNTEAEKPQDCWMLRLAKIFVEDGLVMSVKILSDGFATFKHRYHFCTTLAYSNERDKTLHRTLSGMHAINYPNEILEGFLFLGNMWHAQSKKVLRDLGITHIVNASLDVGNVFENIGVLYCIVTIKDRPEENISQFFEEVFAFIENAKRIQHARVLVHCTQGISRSGTLVIMYLMRARYWSLVTATNFVLANRGVVYPNAGFLHALMEEEMRLYNGNSITESELDSLLQDKIPDRPLPLEVKDSNASENCSLCCKVFKILDWKYRCSFCKKEFCSKCSSIRIANQINDNKITEADDSKRSKRICDVCVSRLWHIHLPRPRKGLHYRYARCKELKIHSLSSYGQPVGITYYEGSDGQQIMNVIKKRFLIKSNQIMDLSTTSGEPIRDLLALPHGTRVLLSVGKPGNFNGVLSLRNTSTDDIIPDQTAPRQSRTRTRLRSLDSLLDEGETSEQRVPASKEECISMIDSLANSSVACIHNSKFRHLWKLAFPSVGNITFEQLSDYSDPIIQLIDLMLIVSVTSCGSMSIPQVKDKLSSLGYEETHQSRVLALLQDASCDSNYFH</sequence>
<dbReference type="InterPro" id="IPR000340">
    <property type="entry name" value="Dual-sp_phosphatase_cat-dom"/>
</dbReference>
<dbReference type="GO" id="GO:0008330">
    <property type="term" value="F:protein tyrosine/threonine phosphatase activity"/>
    <property type="evidence" value="ECO:0007669"/>
    <property type="project" value="TreeGrafter"/>
</dbReference>
<dbReference type="CDD" id="cd00065">
    <property type="entry name" value="FYVE_like_SF"/>
    <property type="match status" value="1"/>
</dbReference>
<dbReference type="OrthoDB" id="10252009at2759"/>